<feature type="transmembrane region" description="Helical" evidence="7">
    <location>
        <begin position="180"/>
        <end position="198"/>
    </location>
</feature>
<dbReference type="PANTHER" id="PTHR43124">
    <property type="entry name" value="PURINE EFFLUX PUMP PBUE"/>
    <property type="match status" value="1"/>
</dbReference>
<dbReference type="GO" id="GO:0005886">
    <property type="term" value="C:plasma membrane"/>
    <property type="evidence" value="ECO:0007669"/>
    <property type="project" value="UniProtKB-SubCell"/>
</dbReference>
<comment type="subcellular location">
    <subcellularLocation>
        <location evidence="1">Cell membrane</location>
        <topology evidence="1">Multi-pass membrane protein</topology>
    </subcellularLocation>
</comment>
<evidence type="ECO:0000256" key="7">
    <source>
        <dbReference type="SAM" id="Phobius"/>
    </source>
</evidence>
<keyword evidence="6 7" id="KW-0472">Membrane</keyword>
<dbReference type="EMBL" id="WJIF01000001">
    <property type="protein sequence ID" value="MRG58310.1"/>
    <property type="molecule type" value="Genomic_DNA"/>
</dbReference>
<evidence type="ECO:0000256" key="4">
    <source>
        <dbReference type="ARBA" id="ARBA00022692"/>
    </source>
</evidence>
<evidence type="ECO:0000256" key="5">
    <source>
        <dbReference type="ARBA" id="ARBA00022989"/>
    </source>
</evidence>
<sequence>MAKRVADRRADPTHRRAGLSQAAPLLAGSCMPVLGSVLITPVLPRLSEHFGGVPGADVLVPLIVALPALMIAVFAPFAGQIVDRLGRRSLLLGAMLVYALAGTAPVWLDSLAAILASRVVVGICEAAIMTACTTLLVDYFPGERRRNRYLGLQTVVTTLAATAFIAIGGALGASGWKTPFWVYSVSIGIAAVMAVLLWEPTDADAGPQAIERTAAGGRFRLRTRIPWERIGGPLWVTVFGGFTFYVLVLEVGYLVVATGVAAENTQVIGWVAAVSSLATALGGLSFSRISRLPRGVVLPAAFLLQSVGMIAIWVVPTGPGLIAGAAITSFGSGVLLPSLITWVVAAAQFTDRGRITGWWTAAFFLGQSLTPVLIAGLTLAAGSLTAAVGLAGIAAAVASAVVGSVLSDRYRRS</sequence>
<evidence type="ECO:0000313" key="9">
    <source>
        <dbReference type="EMBL" id="MRG58310.1"/>
    </source>
</evidence>
<keyword evidence="5 7" id="KW-1133">Transmembrane helix</keyword>
<dbReference type="AlphaFoldDB" id="A0A6I2F5X3"/>
<dbReference type="InterPro" id="IPR011701">
    <property type="entry name" value="MFS"/>
</dbReference>
<feature type="transmembrane region" description="Helical" evidence="7">
    <location>
        <begin position="296"/>
        <end position="315"/>
    </location>
</feature>
<evidence type="ECO:0000313" key="10">
    <source>
        <dbReference type="Proteomes" id="UP000431080"/>
    </source>
</evidence>
<dbReference type="InterPro" id="IPR020846">
    <property type="entry name" value="MFS_dom"/>
</dbReference>
<evidence type="ECO:0000256" key="6">
    <source>
        <dbReference type="ARBA" id="ARBA00023136"/>
    </source>
</evidence>
<feature type="transmembrane region" description="Helical" evidence="7">
    <location>
        <begin position="114"/>
        <end position="137"/>
    </location>
</feature>
<dbReference type="PANTHER" id="PTHR43124:SF3">
    <property type="entry name" value="CHLORAMPHENICOL EFFLUX PUMP RV0191"/>
    <property type="match status" value="1"/>
</dbReference>
<keyword evidence="3" id="KW-1003">Cell membrane</keyword>
<dbReference type="PROSITE" id="PS51257">
    <property type="entry name" value="PROKAR_LIPOPROTEIN"/>
    <property type="match status" value="1"/>
</dbReference>
<proteinExistence type="inferred from homology"/>
<feature type="transmembrane region" description="Helical" evidence="7">
    <location>
        <begin position="21"/>
        <end position="39"/>
    </location>
</feature>
<feature type="transmembrane region" description="Helical" evidence="7">
    <location>
        <begin position="149"/>
        <end position="174"/>
    </location>
</feature>
<comment type="caution">
    <text evidence="9">The sequence shown here is derived from an EMBL/GenBank/DDBJ whole genome shotgun (WGS) entry which is preliminary data.</text>
</comment>
<dbReference type="PROSITE" id="PS50850">
    <property type="entry name" value="MFS"/>
    <property type="match status" value="1"/>
</dbReference>
<accession>A0A6I2F5X3</accession>
<reference evidence="9 10" key="1">
    <citation type="submission" date="2019-10" db="EMBL/GenBank/DDBJ databases">
        <authorList>
            <person name="Nie G."/>
            <person name="Ming H."/>
            <person name="Yi B."/>
        </authorList>
    </citation>
    <scope>NUCLEOTIDE SEQUENCE [LARGE SCALE GENOMIC DNA]</scope>
    <source>
        <strain evidence="9 10">CFH 90414</strain>
    </source>
</reference>
<feature type="transmembrane region" description="Helical" evidence="7">
    <location>
        <begin position="90"/>
        <end position="108"/>
    </location>
</feature>
<keyword evidence="4 7" id="KW-0812">Transmembrane</keyword>
<feature type="transmembrane region" description="Helical" evidence="7">
    <location>
        <begin position="267"/>
        <end position="284"/>
    </location>
</feature>
<gene>
    <name evidence="9" type="ORF">GE115_00240</name>
</gene>
<dbReference type="PRINTS" id="PR01035">
    <property type="entry name" value="TCRTETA"/>
</dbReference>
<dbReference type="Proteomes" id="UP000431080">
    <property type="component" value="Unassembled WGS sequence"/>
</dbReference>
<evidence type="ECO:0000256" key="3">
    <source>
        <dbReference type="ARBA" id="ARBA00022475"/>
    </source>
</evidence>
<feature type="transmembrane region" description="Helical" evidence="7">
    <location>
        <begin position="321"/>
        <end position="345"/>
    </location>
</feature>
<feature type="transmembrane region" description="Helical" evidence="7">
    <location>
        <begin position="59"/>
        <end position="78"/>
    </location>
</feature>
<feature type="transmembrane region" description="Helical" evidence="7">
    <location>
        <begin position="357"/>
        <end position="380"/>
    </location>
</feature>
<dbReference type="Pfam" id="PF07690">
    <property type="entry name" value="MFS_1"/>
    <property type="match status" value="2"/>
</dbReference>
<feature type="domain" description="Major facilitator superfamily (MFS) profile" evidence="8">
    <location>
        <begin position="21"/>
        <end position="411"/>
    </location>
</feature>
<dbReference type="PROSITE" id="PS00216">
    <property type="entry name" value="SUGAR_TRANSPORT_1"/>
    <property type="match status" value="1"/>
</dbReference>
<evidence type="ECO:0000256" key="2">
    <source>
        <dbReference type="ARBA" id="ARBA00007520"/>
    </source>
</evidence>
<dbReference type="Gene3D" id="1.20.1250.20">
    <property type="entry name" value="MFS general substrate transporter like domains"/>
    <property type="match status" value="1"/>
</dbReference>
<keyword evidence="10" id="KW-1185">Reference proteome</keyword>
<protein>
    <submittedName>
        <fullName evidence="9">MFS transporter</fullName>
    </submittedName>
</protein>
<evidence type="ECO:0000256" key="1">
    <source>
        <dbReference type="ARBA" id="ARBA00004651"/>
    </source>
</evidence>
<dbReference type="CDD" id="cd17473">
    <property type="entry name" value="MFS_arabinose_efflux_permease_like"/>
    <property type="match status" value="1"/>
</dbReference>
<organism evidence="9 10">
    <name type="scientific">Agromyces agglutinans</name>
    <dbReference type="NCBI Taxonomy" id="2662258"/>
    <lineage>
        <taxon>Bacteria</taxon>
        <taxon>Bacillati</taxon>
        <taxon>Actinomycetota</taxon>
        <taxon>Actinomycetes</taxon>
        <taxon>Micrococcales</taxon>
        <taxon>Microbacteriaceae</taxon>
        <taxon>Agromyces</taxon>
    </lineage>
</organism>
<feature type="transmembrane region" description="Helical" evidence="7">
    <location>
        <begin position="386"/>
        <end position="406"/>
    </location>
</feature>
<name>A0A6I2F5X3_9MICO</name>
<dbReference type="InterPro" id="IPR001958">
    <property type="entry name" value="Tet-R_TetA/multi-R_MdtG-like"/>
</dbReference>
<dbReference type="InterPro" id="IPR005829">
    <property type="entry name" value="Sugar_transporter_CS"/>
</dbReference>
<comment type="similarity">
    <text evidence="2">Belongs to the major facilitator superfamily. TCR/Tet family.</text>
</comment>
<dbReference type="SUPFAM" id="SSF103473">
    <property type="entry name" value="MFS general substrate transporter"/>
    <property type="match status" value="1"/>
</dbReference>
<evidence type="ECO:0000259" key="8">
    <source>
        <dbReference type="PROSITE" id="PS50850"/>
    </source>
</evidence>
<dbReference type="InterPro" id="IPR050189">
    <property type="entry name" value="MFS_Efflux_Transporters"/>
</dbReference>
<dbReference type="GO" id="GO:0022857">
    <property type="term" value="F:transmembrane transporter activity"/>
    <property type="evidence" value="ECO:0007669"/>
    <property type="project" value="InterPro"/>
</dbReference>
<feature type="transmembrane region" description="Helical" evidence="7">
    <location>
        <begin position="234"/>
        <end position="255"/>
    </location>
</feature>
<dbReference type="InterPro" id="IPR036259">
    <property type="entry name" value="MFS_trans_sf"/>
</dbReference>